<keyword evidence="7" id="KW-0406">Ion transport</keyword>
<keyword evidence="6 11" id="KW-1133">Transmembrane helix</keyword>
<feature type="non-terminal residue" evidence="12">
    <location>
        <position position="1"/>
    </location>
</feature>
<accession>A0AAW0YAU1</accession>
<evidence type="ECO:0000313" key="13">
    <source>
        <dbReference type="Proteomes" id="UP001445076"/>
    </source>
</evidence>
<feature type="compositionally biased region" description="Polar residues" evidence="10">
    <location>
        <begin position="22"/>
        <end position="66"/>
    </location>
</feature>
<dbReference type="InterPro" id="IPR031846">
    <property type="entry name" value="Hvcn1"/>
</dbReference>
<feature type="transmembrane region" description="Helical" evidence="11">
    <location>
        <begin position="186"/>
        <end position="207"/>
    </location>
</feature>
<feature type="region of interest" description="Disordered" evidence="10">
    <location>
        <begin position="21"/>
        <end position="132"/>
    </location>
</feature>
<evidence type="ECO:0000256" key="2">
    <source>
        <dbReference type="ARBA" id="ARBA00022448"/>
    </source>
</evidence>
<keyword evidence="4 11" id="KW-0812">Transmembrane</keyword>
<dbReference type="GO" id="GO:0005886">
    <property type="term" value="C:plasma membrane"/>
    <property type="evidence" value="ECO:0007669"/>
    <property type="project" value="UniProtKB-SubCell"/>
</dbReference>
<comment type="caution">
    <text evidence="12">The sequence shown here is derived from an EMBL/GenBank/DDBJ whole genome shotgun (WGS) entry which is preliminary data.</text>
</comment>
<protein>
    <submittedName>
        <fullName evidence="12">Uncharacterized protein</fullName>
    </submittedName>
</protein>
<dbReference type="Proteomes" id="UP001445076">
    <property type="component" value="Unassembled WGS sequence"/>
</dbReference>
<dbReference type="GO" id="GO:0034702">
    <property type="term" value="C:monoatomic ion channel complex"/>
    <property type="evidence" value="ECO:0007669"/>
    <property type="project" value="UniProtKB-KW"/>
</dbReference>
<evidence type="ECO:0000256" key="5">
    <source>
        <dbReference type="ARBA" id="ARBA00022882"/>
    </source>
</evidence>
<organism evidence="12 13">
    <name type="scientific">Cherax quadricarinatus</name>
    <name type="common">Australian red claw crayfish</name>
    <dbReference type="NCBI Taxonomy" id="27406"/>
    <lineage>
        <taxon>Eukaryota</taxon>
        <taxon>Metazoa</taxon>
        <taxon>Ecdysozoa</taxon>
        <taxon>Arthropoda</taxon>
        <taxon>Crustacea</taxon>
        <taxon>Multicrustacea</taxon>
        <taxon>Malacostraca</taxon>
        <taxon>Eumalacostraca</taxon>
        <taxon>Eucarida</taxon>
        <taxon>Decapoda</taxon>
        <taxon>Pleocyemata</taxon>
        <taxon>Astacidea</taxon>
        <taxon>Parastacoidea</taxon>
        <taxon>Parastacidae</taxon>
        <taxon>Cherax</taxon>
    </lineage>
</organism>
<evidence type="ECO:0000256" key="7">
    <source>
        <dbReference type="ARBA" id="ARBA00023065"/>
    </source>
</evidence>
<proteinExistence type="predicted"/>
<feature type="compositionally biased region" description="Polar residues" evidence="10">
    <location>
        <begin position="78"/>
        <end position="107"/>
    </location>
</feature>
<keyword evidence="8 11" id="KW-0472">Membrane</keyword>
<evidence type="ECO:0000256" key="11">
    <source>
        <dbReference type="SAM" id="Phobius"/>
    </source>
</evidence>
<evidence type="ECO:0000256" key="4">
    <source>
        <dbReference type="ARBA" id="ARBA00022692"/>
    </source>
</evidence>
<keyword evidence="5" id="KW-0851">Voltage-gated channel</keyword>
<feature type="compositionally biased region" description="Basic and acidic residues" evidence="10">
    <location>
        <begin position="113"/>
        <end position="124"/>
    </location>
</feature>
<evidence type="ECO:0000256" key="10">
    <source>
        <dbReference type="SAM" id="MobiDB-lite"/>
    </source>
</evidence>
<dbReference type="InterPro" id="IPR027359">
    <property type="entry name" value="Volt_channel_dom_sf"/>
</dbReference>
<keyword evidence="13" id="KW-1185">Reference proteome</keyword>
<keyword evidence="3" id="KW-1003">Cell membrane</keyword>
<feature type="non-terminal residue" evidence="12">
    <location>
        <position position="217"/>
    </location>
</feature>
<keyword evidence="2" id="KW-0813">Transport</keyword>
<dbReference type="PANTHER" id="PTHR46480:SF1">
    <property type="entry name" value="VOLTAGE-GATED HYDROGEN CHANNEL 1"/>
    <property type="match status" value="1"/>
</dbReference>
<sequence>VGGSVEARYTEPKQYKMLQVLAGTQSNDTTSNIQESTSNIHGPTSNIHGPTSNIHNLPNISENPPSMSEDVGIHSDAQDSAGTIEVPSNNMKDPSSSTQVPPSNTDVPPSEAKSQEAWEKRSEDSLSSDSGLRTPVDCRGRLKLVLTSTPCQVVVVVLVVVDAVVVVGELLLDLGENTRHSSASRILHIVSLALLSLFFFELLLKIYTFRLELLSHK</sequence>
<dbReference type="GO" id="GO:0030171">
    <property type="term" value="F:voltage-gated proton channel activity"/>
    <property type="evidence" value="ECO:0007669"/>
    <property type="project" value="InterPro"/>
</dbReference>
<evidence type="ECO:0000313" key="12">
    <source>
        <dbReference type="EMBL" id="KAK8754003.1"/>
    </source>
</evidence>
<keyword evidence="9" id="KW-0407">Ion channel</keyword>
<evidence type="ECO:0000256" key="1">
    <source>
        <dbReference type="ARBA" id="ARBA00004651"/>
    </source>
</evidence>
<comment type="subcellular location">
    <subcellularLocation>
        <location evidence="1">Cell membrane</location>
        <topology evidence="1">Multi-pass membrane protein</topology>
    </subcellularLocation>
</comment>
<feature type="transmembrane region" description="Helical" evidence="11">
    <location>
        <begin position="153"/>
        <end position="174"/>
    </location>
</feature>
<evidence type="ECO:0000256" key="9">
    <source>
        <dbReference type="ARBA" id="ARBA00023303"/>
    </source>
</evidence>
<dbReference type="PANTHER" id="PTHR46480">
    <property type="entry name" value="F20B24.22"/>
    <property type="match status" value="1"/>
</dbReference>
<gene>
    <name evidence="12" type="ORF">OTU49_007295</name>
</gene>
<evidence type="ECO:0000256" key="6">
    <source>
        <dbReference type="ARBA" id="ARBA00022989"/>
    </source>
</evidence>
<dbReference type="EMBL" id="JARKIK010000001">
    <property type="protein sequence ID" value="KAK8754003.1"/>
    <property type="molecule type" value="Genomic_DNA"/>
</dbReference>
<name>A0AAW0YAU1_CHEQU</name>
<dbReference type="Gene3D" id="1.20.120.350">
    <property type="entry name" value="Voltage-gated potassium channels. Chain C"/>
    <property type="match status" value="1"/>
</dbReference>
<evidence type="ECO:0000256" key="3">
    <source>
        <dbReference type="ARBA" id="ARBA00022475"/>
    </source>
</evidence>
<evidence type="ECO:0000256" key="8">
    <source>
        <dbReference type="ARBA" id="ARBA00023136"/>
    </source>
</evidence>
<dbReference type="AlphaFoldDB" id="A0AAW0YAU1"/>
<reference evidence="12 13" key="1">
    <citation type="journal article" date="2024" name="BMC Genomics">
        <title>Genome assembly of redclaw crayfish (Cherax quadricarinatus) provides insights into its immune adaptation and hypoxia tolerance.</title>
        <authorList>
            <person name="Liu Z."/>
            <person name="Zheng J."/>
            <person name="Li H."/>
            <person name="Fang K."/>
            <person name="Wang S."/>
            <person name="He J."/>
            <person name="Zhou D."/>
            <person name="Weng S."/>
            <person name="Chi M."/>
            <person name="Gu Z."/>
            <person name="He J."/>
            <person name="Li F."/>
            <person name="Wang M."/>
        </authorList>
    </citation>
    <scope>NUCLEOTIDE SEQUENCE [LARGE SCALE GENOMIC DNA]</scope>
    <source>
        <strain evidence="12">ZL_2023a</strain>
    </source>
</reference>